<feature type="domain" description="Histidine kinase" evidence="14">
    <location>
        <begin position="930"/>
        <end position="1029"/>
    </location>
</feature>
<comment type="caution">
    <text evidence="16">The sequence shown here is derived from an EMBL/GenBank/DDBJ whole genome shotgun (WGS) entry which is preliminary data.</text>
</comment>
<dbReference type="SMART" id="SM00387">
    <property type="entry name" value="HATPase_c"/>
    <property type="match status" value="2"/>
</dbReference>
<keyword evidence="10" id="KW-0902">Two-component regulatory system</keyword>
<evidence type="ECO:0000313" key="16">
    <source>
        <dbReference type="EMBL" id="TDF93310.1"/>
    </source>
</evidence>
<feature type="transmembrane region" description="Helical" evidence="13">
    <location>
        <begin position="7"/>
        <end position="28"/>
    </location>
</feature>
<dbReference type="Gene3D" id="2.60.120.260">
    <property type="entry name" value="Galactose-binding domain-like"/>
    <property type="match status" value="1"/>
</dbReference>
<dbReference type="CDD" id="cd00082">
    <property type="entry name" value="HisKA"/>
    <property type="match status" value="1"/>
</dbReference>
<dbReference type="Gene3D" id="3.40.50.2300">
    <property type="match status" value="1"/>
</dbReference>
<sequence>MSKKGKLLIIIGLFIIILTGGNFLWMVYFMNADQPSAVDGALDLRKWDAAAGRTVTLDGRWEFYPGVQLMHNDTQSGGSDKPMKFIHVPGSWNQSLQSDRNTPYGFGSYRLRIYVNPEQDLTYSIRIPSVRSSSELFVNGRLLAQSGQPAELENNYTARNVPYSASFTADRNGVIELVVQAANFKDPRSGGIVRSIKFGTENAINRETQFSMMMQESVAVTFLIHAVYALILFFMGNRDRKLLYFSLMVLCAILAILTGSEDKLLLYWFPINYDLSLKLMSLYIIVGTYSLIGSILHLLPAYWSTKFFPGYTALCGGSAFLALLLPEKYLLPITNLFLLIAVICVLMAIVSMLRTTLKGTHNNLLMLLSLIAFASNFAWWGFFLATGIKIVYYPFDLIIATIAFSSIWFNRYFRILAETEQLAEKLQETNKQKDEFLANTSHELRNPLHGILNISQAVLEREKHSLNAKSVKDLEMAITVGRRMSFMLNDLLDMMRLRQSSIRLQLRSLSIQTIVTGIIDMLRFMTEGKSIRLTNLVPGNFPPVTADENRLIQIVFNLLHNAVKYTNEGEVSIRAEVKDGQAIIVTTDTGIGMDELTMRRVFEPYEQASPDTTATGGGFGLGLSICKQLVELHGGTLQVDSAPGQGSSFAFTLQLSDCADPQLETDAYTAASAAYTEAALTASSDRLDPAYDLQSVFVTDRPRIMAVDDDPMNLTVLENILSLERYDVTVVTNAKDALSMLDLKDWDLIISDAMMPHMSGYELTRAIRSRFSTLELPILLLTARSQPEDIENGFLSGANDYVTKPVDAMELRSRVRSLTEMKKSARDRLRMEAAWLQAQIQPHFLFNTLNTVAALSELDTNRMRKLLEVFGSFLRDKYSFHNADELVPLEYELDLVRAYLYIEKERFEDKLRVVWEVDERVELQIPPLTIQPLVENAIKHGILKRAQGGSIHIRTSAFENKIEISIADDGVGMSEEQLGQIFDARLNKSPGIGLLNTDLRLKRLYGKGLVISSRPDQGTTVSFIIDNRSAAF</sequence>
<feature type="transmembrane region" description="Helical" evidence="13">
    <location>
        <begin position="504"/>
        <end position="525"/>
    </location>
</feature>
<dbReference type="AlphaFoldDB" id="A0A4R5KGE5"/>
<dbReference type="Gene3D" id="3.30.565.10">
    <property type="entry name" value="Histidine kinase-like ATPase, C-terminal domain"/>
    <property type="match status" value="2"/>
</dbReference>
<evidence type="ECO:0000256" key="13">
    <source>
        <dbReference type="SAM" id="Phobius"/>
    </source>
</evidence>
<keyword evidence="6" id="KW-0808">Transferase</keyword>
<dbReference type="InterPro" id="IPR001789">
    <property type="entry name" value="Sig_transdc_resp-reg_receiver"/>
</dbReference>
<evidence type="ECO:0000256" key="7">
    <source>
        <dbReference type="ARBA" id="ARBA00022741"/>
    </source>
</evidence>
<keyword evidence="17" id="KW-1185">Reference proteome</keyword>
<dbReference type="PROSITE" id="PS50110">
    <property type="entry name" value="RESPONSE_REGULATORY"/>
    <property type="match status" value="1"/>
</dbReference>
<feature type="transmembrane region" description="Helical" evidence="13">
    <location>
        <begin position="242"/>
        <end position="260"/>
    </location>
</feature>
<keyword evidence="9" id="KW-0067">ATP-binding</keyword>
<evidence type="ECO:0000259" key="15">
    <source>
        <dbReference type="PROSITE" id="PS50110"/>
    </source>
</evidence>
<dbReference type="GO" id="GO:0005524">
    <property type="term" value="F:ATP binding"/>
    <property type="evidence" value="ECO:0007669"/>
    <property type="project" value="UniProtKB-KW"/>
</dbReference>
<dbReference type="GO" id="GO:0009927">
    <property type="term" value="F:histidine phosphotransfer kinase activity"/>
    <property type="evidence" value="ECO:0007669"/>
    <property type="project" value="TreeGrafter"/>
</dbReference>
<keyword evidence="13" id="KW-1133">Transmembrane helix</keyword>
<feature type="transmembrane region" description="Helical" evidence="13">
    <location>
        <begin position="280"/>
        <end position="300"/>
    </location>
</feature>
<keyword evidence="7" id="KW-0547">Nucleotide-binding</keyword>
<evidence type="ECO:0000256" key="12">
    <source>
        <dbReference type="PROSITE-ProRule" id="PRU00169"/>
    </source>
</evidence>
<dbReference type="InterPro" id="IPR036097">
    <property type="entry name" value="HisK_dim/P_sf"/>
</dbReference>
<dbReference type="SUPFAM" id="SSF47384">
    <property type="entry name" value="Homodimeric domain of signal transducing histidine kinase"/>
    <property type="match status" value="1"/>
</dbReference>
<dbReference type="InterPro" id="IPR011006">
    <property type="entry name" value="CheY-like_superfamily"/>
</dbReference>
<dbReference type="Pfam" id="PF07695">
    <property type="entry name" value="7TMR-DISM_7TM"/>
    <property type="match status" value="1"/>
</dbReference>
<organism evidence="16 17">
    <name type="scientific">Paenibacillus piri</name>
    <dbReference type="NCBI Taxonomy" id="2547395"/>
    <lineage>
        <taxon>Bacteria</taxon>
        <taxon>Bacillati</taxon>
        <taxon>Bacillota</taxon>
        <taxon>Bacilli</taxon>
        <taxon>Bacillales</taxon>
        <taxon>Paenibacillaceae</taxon>
        <taxon>Paenibacillus</taxon>
    </lineage>
</organism>
<feature type="transmembrane region" description="Helical" evidence="13">
    <location>
        <begin position="331"/>
        <end position="353"/>
    </location>
</feature>
<feature type="modified residue" description="4-aspartylphosphate" evidence="12">
    <location>
        <position position="752"/>
    </location>
</feature>
<feature type="domain" description="Histidine kinase" evidence="14">
    <location>
        <begin position="439"/>
        <end position="657"/>
    </location>
</feature>
<dbReference type="GO" id="GO:0000155">
    <property type="term" value="F:phosphorelay sensor kinase activity"/>
    <property type="evidence" value="ECO:0007669"/>
    <property type="project" value="InterPro"/>
</dbReference>
<accession>A0A4R5KGE5</accession>
<dbReference type="PANTHER" id="PTHR43047">
    <property type="entry name" value="TWO-COMPONENT HISTIDINE PROTEIN KINASE"/>
    <property type="match status" value="1"/>
</dbReference>
<feature type="transmembrane region" description="Helical" evidence="13">
    <location>
        <begin position="365"/>
        <end position="384"/>
    </location>
</feature>
<evidence type="ECO:0000313" key="17">
    <source>
        <dbReference type="Proteomes" id="UP000295636"/>
    </source>
</evidence>
<feature type="transmembrane region" description="Helical" evidence="13">
    <location>
        <begin position="307"/>
        <end position="325"/>
    </location>
</feature>
<gene>
    <name evidence="16" type="ORF">E1757_27695</name>
</gene>
<dbReference type="EC" id="2.7.13.3" evidence="3"/>
<dbReference type="CDD" id="cd17574">
    <property type="entry name" value="REC_OmpR"/>
    <property type="match status" value="1"/>
</dbReference>
<evidence type="ECO:0000256" key="3">
    <source>
        <dbReference type="ARBA" id="ARBA00012438"/>
    </source>
</evidence>
<dbReference type="OrthoDB" id="9809348at2"/>
<evidence type="ECO:0000256" key="10">
    <source>
        <dbReference type="ARBA" id="ARBA00023012"/>
    </source>
</evidence>
<keyword evidence="8" id="KW-0418">Kinase</keyword>
<dbReference type="Pfam" id="PF02518">
    <property type="entry name" value="HATPase_c"/>
    <property type="match status" value="2"/>
</dbReference>
<dbReference type="InterPro" id="IPR010559">
    <property type="entry name" value="Sig_transdc_His_kin_internal"/>
</dbReference>
<dbReference type="FunFam" id="3.30.565.10:FF:000023">
    <property type="entry name" value="PAS domain-containing sensor histidine kinase"/>
    <property type="match status" value="1"/>
</dbReference>
<dbReference type="InterPro" id="IPR003661">
    <property type="entry name" value="HisK_dim/P_dom"/>
</dbReference>
<dbReference type="Pfam" id="PF00072">
    <property type="entry name" value="Response_reg"/>
    <property type="match status" value="1"/>
</dbReference>
<evidence type="ECO:0000256" key="1">
    <source>
        <dbReference type="ARBA" id="ARBA00000085"/>
    </source>
</evidence>
<dbReference type="InterPro" id="IPR004358">
    <property type="entry name" value="Sig_transdc_His_kin-like_C"/>
</dbReference>
<dbReference type="Pfam" id="PF00512">
    <property type="entry name" value="HisKA"/>
    <property type="match status" value="1"/>
</dbReference>
<evidence type="ECO:0000256" key="11">
    <source>
        <dbReference type="ARBA" id="ARBA00023136"/>
    </source>
</evidence>
<comment type="catalytic activity">
    <reaction evidence="1">
        <text>ATP + protein L-histidine = ADP + protein N-phospho-L-histidine.</text>
        <dbReference type="EC" id="2.7.13.3"/>
    </reaction>
</comment>
<dbReference type="Gene3D" id="1.10.287.130">
    <property type="match status" value="1"/>
</dbReference>
<dbReference type="PRINTS" id="PR00344">
    <property type="entry name" value="BCTRLSENSOR"/>
</dbReference>
<dbReference type="Pfam" id="PF06580">
    <property type="entry name" value="His_kinase"/>
    <property type="match status" value="1"/>
</dbReference>
<dbReference type="SMART" id="SM00388">
    <property type="entry name" value="HisKA"/>
    <property type="match status" value="1"/>
</dbReference>
<dbReference type="InterPro" id="IPR008979">
    <property type="entry name" value="Galactose-bd-like_sf"/>
</dbReference>
<dbReference type="GO" id="GO:0005886">
    <property type="term" value="C:plasma membrane"/>
    <property type="evidence" value="ECO:0007669"/>
    <property type="project" value="UniProtKB-SubCell"/>
</dbReference>
<keyword evidence="4" id="KW-1003">Cell membrane</keyword>
<evidence type="ECO:0000256" key="6">
    <source>
        <dbReference type="ARBA" id="ARBA00022679"/>
    </source>
</evidence>
<reference evidence="16 17" key="1">
    <citation type="submission" date="2019-03" db="EMBL/GenBank/DDBJ databases">
        <title>This is whole genome sequence of Paenibacillus sp MS74 strain.</title>
        <authorList>
            <person name="Trinh H.N."/>
        </authorList>
    </citation>
    <scope>NUCLEOTIDE SEQUENCE [LARGE SCALE GENOMIC DNA]</scope>
    <source>
        <strain evidence="16 17">MS74</strain>
    </source>
</reference>
<evidence type="ECO:0000256" key="2">
    <source>
        <dbReference type="ARBA" id="ARBA00004236"/>
    </source>
</evidence>
<name>A0A4R5KGE5_9BACL</name>
<dbReference type="SMART" id="SM00448">
    <property type="entry name" value="REC"/>
    <property type="match status" value="1"/>
</dbReference>
<dbReference type="InterPro" id="IPR011623">
    <property type="entry name" value="7TMR_DISM_rcpt_extracell_dom1"/>
</dbReference>
<evidence type="ECO:0000256" key="5">
    <source>
        <dbReference type="ARBA" id="ARBA00022553"/>
    </source>
</evidence>
<dbReference type="EMBL" id="SMRT01000017">
    <property type="protein sequence ID" value="TDF93310.1"/>
    <property type="molecule type" value="Genomic_DNA"/>
</dbReference>
<dbReference type="InterPro" id="IPR036890">
    <property type="entry name" value="HATPase_C_sf"/>
</dbReference>
<evidence type="ECO:0000256" key="4">
    <source>
        <dbReference type="ARBA" id="ARBA00022475"/>
    </source>
</evidence>
<dbReference type="PROSITE" id="PS50109">
    <property type="entry name" value="HIS_KIN"/>
    <property type="match status" value="2"/>
</dbReference>
<comment type="subcellular location">
    <subcellularLocation>
        <location evidence="2">Cell membrane</location>
    </subcellularLocation>
</comment>
<evidence type="ECO:0000256" key="8">
    <source>
        <dbReference type="ARBA" id="ARBA00022777"/>
    </source>
</evidence>
<dbReference type="PANTHER" id="PTHR43047:SF72">
    <property type="entry name" value="OSMOSENSING HISTIDINE PROTEIN KINASE SLN1"/>
    <property type="match status" value="1"/>
</dbReference>
<keyword evidence="5 12" id="KW-0597">Phosphoprotein</keyword>
<dbReference type="SUPFAM" id="SSF55874">
    <property type="entry name" value="ATPase domain of HSP90 chaperone/DNA topoisomerase II/histidine kinase"/>
    <property type="match status" value="2"/>
</dbReference>
<feature type="transmembrane region" description="Helical" evidence="13">
    <location>
        <begin position="390"/>
        <end position="409"/>
    </location>
</feature>
<dbReference type="Proteomes" id="UP000295636">
    <property type="component" value="Unassembled WGS sequence"/>
</dbReference>
<keyword evidence="13" id="KW-0812">Transmembrane</keyword>
<feature type="transmembrane region" description="Helical" evidence="13">
    <location>
        <begin position="217"/>
        <end position="235"/>
    </location>
</feature>
<dbReference type="SUPFAM" id="SSF52172">
    <property type="entry name" value="CheY-like"/>
    <property type="match status" value="1"/>
</dbReference>
<dbReference type="CDD" id="cd16922">
    <property type="entry name" value="HATPase_EvgS-ArcB-TorS-like"/>
    <property type="match status" value="1"/>
</dbReference>
<dbReference type="SUPFAM" id="SSF49785">
    <property type="entry name" value="Galactose-binding domain-like"/>
    <property type="match status" value="1"/>
</dbReference>
<feature type="domain" description="Response regulatory" evidence="15">
    <location>
        <begin position="703"/>
        <end position="819"/>
    </location>
</feature>
<evidence type="ECO:0000259" key="14">
    <source>
        <dbReference type="PROSITE" id="PS50109"/>
    </source>
</evidence>
<dbReference type="InterPro" id="IPR003594">
    <property type="entry name" value="HATPase_dom"/>
</dbReference>
<dbReference type="InterPro" id="IPR005467">
    <property type="entry name" value="His_kinase_dom"/>
</dbReference>
<keyword evidence="11 13" id="KW-0472">Membrane</keyword>
<evidence type="ECO:0000256" key="9">
    <source>
        <dbReference type="ARBA" id="ARBA00022840"/>
    </source>
</evidence>
<protein>
    <recommendedName>
        <fullName evidence="3">histidine kinase</fullName>
        <ecNumber evidence="3">2.7.13.3</ecNumber>
    </recommendedName>
</protein>
<proteinExistence type="predicted"/>